<dbReference type="PANTHER" id="PTHR34220:SF7">
    <property type="entry name" value="SENSOR HISTIDINE KINASE YPDA"/>
    <property type="match status" value="1"/>
</dbReference>
<evidence type="ECO:0000313" key="10">
    <source>
        <dbReference type="Proteomes" id="UP000650466"/>
    </source>
</evidence>
<evidence type="ECO:0000256" key="3">
    <source>
        <dbReference type="ARBA" id="ARBA00022553"/>
    </source>
</evidence>
<organism evidence="9 10">
    <name type="scientific">Paenibacillus sedimenti</name>
    <dbReference type="NCBI Taxonomy" id="2770274"/>
    <lineage>
        <taxon>Bacteria</taxon>
        <taxon>Bacillati</taxon>
        <taxon>Bacillota</taxon>
        <taxon>Bacilli</taxon>
        <taxon>Bacillales</taxon>
        <taxon>Paenibacillaceae</taxon>
        <taxon>Paenibacillus</taxon>
    </lineage>
</organism>
<dbReference type="Pfam" id="PF02518">
    <property type="entry name" value="HATPase_c"/>
    <property type="match status" value="1"/>
</dbReference>
<dbReference type="CDD" id="cd06225">
    <property type="entry name" value="HAMP"/>
    <property type="match status" value="1"/>
</dbReference>
<name>A0A926KN14_9BACL</name>
<dbReference type="PANTHER" id="PTHR34220">
    <property type="entry name" value="SENSOR HISTIDINE KINASE YPDA"/>
    <property type="match status" value="1"/>
</dbReference>
<comment type="subcellular location">
    <subcellularLocation>
        <location evidence="1">Cell membrane</location>
        <topology evidence="1">Multi-pass membrane protein</topology>
    </subcellularLocation>
</comment>
<keyword evidence="4" id="KW-0808">Transferase</keyword>
<dbReference type="PROSITE" id="PS50885">
    <property type="entry name" value="HAMP"/>
    <property type="match status" value="1"/>
</dbReference>
<comment type="caution">
    <text evidence="9">The sequence shown here is derived from an EMBL/GenBank/DDBJ whole genome shotgun (WGS) entry which is preliminary data.</text>
</comment>
<keyword evidence="5 9" id="KW-0418">Kinase</keyword>
<dbReference type="SMART" id="SM00387">
    <property type="entry name" value="HATPase_c"/>
    <property type="match status" value="1"/>
</dbReference>
<keyword evidence="2" id="KW-1003">Cell membrane</keyword>
<feature type="transmembrane region" description="Helical" evidence="7">
    <location>
        <begin position="290"/>
        <end position="309"/>
    </location>
</feature>
<evidence type="ECO:0000256" key="4">
    <source>
        <dbReference type="ARBA" id="ARBA00022679"/>
    </source>
</evidence>
<dbReference type="GO" id="GO:0005886">
    <property type="term" value="C:plasma membrane"/>
    <property type="evidence" value="ECO:0007669"/>
    <property type="project" value="UniProtKB-SubCell"/>
</dbReference>
<dbReference type="InterPro" id="IPR010559">
    <property type="entry name" value="Sig_transdc_His_kin_internal"/>
</dbReference>
<proteinExistence type="predicted"/>
<evidence type="ECO:0000256" key="7">
    <source>
        <dbReference type="SAM" id="Phobius"/>
    </source>
</evidence>
<dbReference type="Proteomes" id="UP000650466">
    <property type="component" value="Unassembled WGS sequence"/>
</dbReference>
<dbReference type="GO" id="GO:0000155">
    <property type="term" value="F:phosphorelay sensor kinase activity"/>
    <property type="evidence" value="ECO:0007669"/>
    <property type="project" value="InterPro"/>
</dbReference>
<dbReference type="SMART" id="SM00304">
    <property type="entry name" value="HAMP"/>
    <property type="match status" value="1"/>
</dbReference>
<dbReference type="InterPro" id="IPR003660">
    <property type="entry name" value="HAMP_dom"/>
</dbReference>
<feature type="domain" description="HAMP" evidence="8">
    <location>
        <begin position="311"/>
        <end position="363"/>
    </location>
</feature>
<dbReference type="AlphaFoldDB" id="A0A926KN14"/>
<evidence type="ECO:0000313" key="9">
    <source>
        <dbReference type="EMBL" id="MBD0380852.1"/>
    </source>
</evidence>
<dbReference type="InterPro" id="IPR003594">
    <property type="entry name" value="HATPase_dom"/>
</dbReference>
<accession>A0A926KN14</accession>
<evidence type="ECO:0000256" key="5">
    <source>
        <dbReference type="ARBA" id="ARBA00022777"/>
    </source>
</evidence>
<dbReference type="InterPro" id="IPR050640">
    <property type="entry name" value="Bact_2-comp_sensor_kinase"/>
</dbReference>
<protein>
    <submittedName>
        <fullName evidence="9">Sensor histidine kinase</fullName>
    </submittedName>
</protein>
<evidence type="ECO:0000259" key="8">
    <source>
        <dbReference type="PROSITE" id="PS50885"/>
    </source>
</evidence>
<feature type="transmembrane region" description="Helical" evidence="7">
    <location>
        <begin position="20"/>
        <end position="39"/>
    </location>
</feature>
<keyword evidence="3" id="KW-0597">Phosphoprotein</keyword>
<dbReference type="EMBL" id="JACVVD010000003">
    <property type="protein sequence ID" value="MBD0380852.1"/>
    <property type="molecule type" value="Genomic_DNA"/>
</dbReference>
<reference evidence="9" key="1">
    <citation type="submission" date="2020-09" db="EMBL/GenBank/DDBJ databases">
        <title>Draft Genome Sequence of Paenibacillus sp. WST5.</title>
        <authorList>
            <person name="Bao Z."/>
        </authorList>
    </citation>
    <scope>NUCLEOTIDE SEQUENCE</scope>
    <source>
        <strain evidence="9">WST5</strain>
    </source>
</reference>
<dbReference type="SUPFAM" id="SSF55874">
    <property type="entry name" value="ATPase domain of HSP90 chaperone/DNA topoisomerase II/histidine kinase"/>
    <property type="match status" value="1"/>
</dbReference>
<keyword evidence="7" id="KW-0812">Transmembrane</keyword>
<evidence type="ECO:0000256" key="1">
    <source>
        <dbReference type="ARBA" id="ARBA00004651"/>
    </source>
</evidence>
<dbReference type="SUPFAM" id="SSF158472">
    <property type="entry name" value="HAMP domain-like"/>
    <property type="match status" value="1"/>
</dbReference>
<evidence type="ECO:0000256" key="2">
    <source>
        <dbReference type="ARBA" id="ARBA00022475"/>
    </source>
</evidence>
<dbReference type="RefSeq" id="WP_188174605.1">
    <property type="nucleotide sequence ID" value="NZ_JACVVD010000003.1"/>
</dbReference>
<dbReference type="InterPro" id="IPR036890">
    <property type="entry name" value="HATPase_C_sf"/>
</dbReference>
<dbReference type="Pfam" id="PF00672">
    <property type="entry name" value="HAMP"/>
    <property type="match status" value="1"/>
</dbReference>
<keyword evidence="6 7" id="KW-0472">Membrane</keyword>
<sequence>MRQPSFHLHNVRLRNKLLMLYVLCVFIPILLTNIIFYNVTTHNVERQKTEDISLNLDKLKDDFRASVDNAVGISSVFYTDSLLNEVLEQRYEETIDFVRVYNNQVSANVNKYNSVYSEIKSVQLYTSNPTILDSGGMHPLTDVIRETEWYRKLQKLHREGQPYPLVTRSGGSDALFSGISIIRQLNYFDHPSSFNKLLKIDLNPDAIKQLFKNQALQGKLYLLNGEGDIEYTTDTQVDWTRGHTNFRTVPVPKDGMVLERTYTVNYLQGWRIVLVSDSHVLDAVRKSKEFVVYLALVNILLPTLIIIWISHSLHARLVRILVHMKKVKNQNFELIGEPESKDEIGQLTREFNRMTVQIKSLIDDVYIADIQKKDLELKQRQSQLNALQSQINPHFLFNALETIRMRSLMKQENETAKIIKNMAKMFRRSLEWGGDWVTFRDELDLILCFLEIQKYRFGDKLSYHFEVDESVYNCKIPKMTLLPFIENASIHGIEPLQGQGTIELKATRMGDLLRFTISDSGIGMPREKVALLNAYMTNGDDVSEHVGMKNAFLRLKLYYGSSIDVRIDSEDGSGTIVTITMPVQPNL</sequence>
<dbReference type="Pfam" id="PF06580">
    <property type="entry name" value="His_kinase"/>
    <property type="match status" value="1"/>
</dbReference>
<keyword evidence="7" id="KW-1133">Transmembrane helix</keyword>
<gene>
    <name evidence="9" type="ORF">ICC18_12045</name>
</gene>
<keyword evidence="10" id="KW-1185">Reference proteome</keyword>
<evidence type="ECO:0000256" key="6">
    <source>
        <dbReference type="ARBA" id="ARBA00023136"/>
    </source>
</evidence>
<dbReference type="Gene3D" id="3.30.565.10">
    <property type="entry name" value="Histidine kinase-like ATPase, C-terminal domain"/>
    <property type="match status" value="1"/>
</dbReference>
<dbReference type="Gene3D" id="6.10.340.10">
    <property type="match status" value="1"/>
</dbReference>